<dbReference type="AlphaFoldDB" id="A0ABD3PFV4"/>
<keyword evidence="4" id="KW-0503">Monooxygenase</keyword>
<dbReference type="GO" id="GO:0046872">
    <property type="term" value="F:metal ion binding"/>
    <property type="evidence" value="ECO:0007669"/>
    <property type="project" value="UniProtKB-KW"/>
</dbReference>
<dbReference type="PRINTS" id="PR00385">
    <property type="entry name" value="P450"/>
</dbReference>
<dbReference type="InterPro" id="IPR036396">
    <property type="entry name" value="Cyt_P450_sf"/>
</dbReference>
<evidence type="ECO:0000256" key="2">
    <source>
        <dbReference type="ARBA" id="ARBA00010617"/>
    </source>
</evidence>
<dbReference type="InterPro" id="IPR001128">
    <property type="entry name" value="Cyt_P450"/>
</dbReference>
<dbReference type="Gene3D" id="1.10.630.10">
    <property type="entry name" value="Cytochrome P450"/>
    <property type="match status" value="1"/>
</dbReference>
<evidence type="ECO:0000256" key="3">
    <source>
        <dbReference type="PIRSR" id="PIRSR602401-1"/>
    </source>
</evidence>
<dbReference type="Proteomes" id="UP001530400">
    <property type="component" value="Unassembled WGS sequence"/>
</dbReference>
<feature type="binding site" description="axial binding residue" evidence="3">
    <location>
        <position position="543"/>
    </location>
    <ligand>
        <name>heme</name>
        <dbReference type="ChEBI" id="CHEBI:30413"/>
    </ligand>
    <ligandPart>
        <name>Fe</name>
        <dbReference type="ChEBI" id="CHEBI:18248"/>
    </ligandPart>
</feature>
<organism evidence="5 6">
    <name type="scientific">Cyclotella atomus</name>
    <dbReference type="NCBI Taxonomy" id="382360"/>
    <lineage>
        <taxon>Eukaryota</taxon>
        <taxon>Sar</taxon>
        <taxon>Stramenopiles</taxon>
        <taxon>Ochrophyta</taxon>
        <taxon>Bacillariophyta</taxon>
        <taxon>Coscinodiscophyceae</taxon>
        <taxon>Thalassiosirophycidae</taxon>
        <taxon>Stephanodiscales</taxon>
        <taxon>Stephanodiscaceae</taxon>
        <taxon>Cyclotella</taxon>
    </lineage>
</organism>
<protein>
    <recommendedName>
        <fullName evidence="7">Cytochrome P450</fullName>
    </recommendedName>
</protein>
<comment type="cofactor">
    <cofactor evidence="1 3">
        <name>heme</name>
        <dbReference type="ChEBI" id="CHEBI:30413"/>
    </cofactor>
</comment>
<evidence type="ECO:0008006" key="7">
    <source>
        <dbReference type="Google" id="ProtNLM"/>
    </source>
</evidence>
<proteinExistence type="inferred from homology"/>
<keyword evidence="3 4" id="KW-0349">Heme</keyword>
<dbReference type="PANTHER" id="PTHR24305">
    <property type="entry name" value="CYTOCHROME P450"/>
    <property type="match status" value="1"/>
</dbReference>
<dbReference type="InterPro" id="IPR050121">
    <property type="entry name" value="Cytochrome_P450_monoxygenase"/>
</dbReference>
<dbReference type="PRINTS" id="PR00463">
    <property type="entry name" value="EP450I"/>
</dbReference>
<dbReference type="PANTHER" id="PTHR24305:SF166">
    <property type="entry name" value="CYTOCHROME P450 12A4, MITOCHONDRIAL-RELATED"/>
    <property type="match status" value="1"/>
</dbReference>
<dbReference type="SUPFAM" id="SSF48264">
    <property type="entry name" value="Cytochrome P450"/>
    <property type="match status" value="1"/>
</dbReference>
<reference evidence="5 6" key="1">
    <citation type="submission" date="2024-10" db="EMBL/GenBank/DDBJ databases">
        <title>Updated reference genomes for cyclostephanoid diatoms.</title>
        <authorList>
            <person name="Roberts W.R."/>
            <person name="Alverson A.J."/>
        </authorList>
    </citation>
    <scope>NUCLEOTIDE SEQUENCE [LARGE SCALE GENOMIC DNA]</scope>
    <source>
        <strain evidence="5 6">AJA010-31</strain>
    </source>
</reference>
<keyword evidence="3 4" id="KW-0479">Metal-binding</keyword>
<keyword evidence="3 4" id="KW-0408">Iron</keyword>
<dbReference type="EMBL" id="JALLPJ020000643">
    <property type="protein sequence ID" value="KAL3786588.1"/>
    <property type="molecule type" value="Genomic_DNA"/>
</dbReference>
<keyword evidence="6" id="KW-1185">Reference proteome</keyword>
<accession>A0ABD3PFV4</accession>
<comment type="caution">
    <text evidence="5">The sequence shown here is derived from an EMBL/GenBank/DDBJ whole genome shotgun (WGS) entry which is preliminary data.</text>
</comment>
<evidence type="ECO:0000256" key="1">
    <source>
        <dbReference type="ARBA" id="ARBA00001971"/>
    </source>
</evidence>
<sequence>MLCSSYKLLLRRGRASTVLSSRVAFTSNNSTARLTASFSTQARDSEPSTTNESSAAGKCPFSTVTAALDLANSSIQQEKLAPTLKDVPAVPLLGVFVNAIPFIGTWLNNTFYKNPEVTPHNAYDTHYEMYKRYGTFYTTYLPGLGEGLWPKVYMIMDPEEMKKVIRQEGAYPRGGVEGLKPMAKWMKKNGFKLAGAGSDNNGFLGRGETWKKYRNFMQTDLLSPKSAAGYVPGVANAAKIASRGVPHYAQDLNTFFNYAAFDMFQSIMFGQLSKLADPNTPSDPADVEFCQLAVDSLAYLIQMSNDPKEAIKGAMGIETETYNKFESTMDRLKGIVMEKLEAFIAKYERGELDENERNSYFAHAIQRQRSEDSDIDEFELMQVALIMLNASVDTTSAFINWAMVHLSTNPDVQEKLYQELKQHVDASEDGTLSADMLTKSKSPYLHAVLRESHRMTPVYPATMFKSNSVDDIELHGVTVPKGSLVGFDPYPIGMDPDIVNEPHKFQPERWLGDEPVQKRKGTAAEVLDSVMYRDPFSQGARRCPGSRVAVNETQLILSQLVLDWKITAPTSVKSYKDVEYTMKTLLVAHLPEMTVEARVL</sequence>
<comment type="similarity">
    <text evidence="2 4">Belongs to the cytochrome P450 family.</text>
</comment>
<dbReference type="InterPro" id="IPR002401">
    <property type="entry name" value="Cyt_P450_E_grp-I"/>
</dbReference>
<dbReference type="Pfam" id="PF00067">
    <property type="entry name" value="p450"/>
    <property type="match status" value="1"/>
</dbReference>
<dbReference type="GO" id="GO:0004497">
    <property type="term" value="F:monooxygenase activity"/>
    <property type="evidence" value="ECO:0007669"/>
    <property type="project" value="UniProtKB-KW"/>
</dbReference>
<dbReference type="PROSITE" id="PS00086">
    <property type="entry name" value="CYTOCHROME_P450"/>
    <property type="match status" value="1"/>
</dbReference>
<evidence type="ECO:0000256" key="4">
    <source>
        <dbReference type="RuleBase" id="RU000461"/>
    </source>
</evidence>
<evidence type="ECO:0000313" key="5">
    <source>
        <dbReference type="EMBL" id="KAL3786588.1"/>
    </source>
</evidence>
<gene>
    <name evidence="5" type="ORF">ACHAWO_010203</name>
</gene>
<evidence type="ECO:0000313" key="6">
    <source>
        <dbReference type="Proteomes" id="UP001530400"/>
    </source>
</evidence>
<keyword evidence="4" id="KW-0560">Oxidoreductase</keyword>
<name>A0ABD3PFV4_9STRA</name>
<dbReference type="InterPro" id="IPR017972">
    <property type="entry name" value="Cyt_P450_CS"/>
</dbReference>